<dbReference type="Proteomes" id="UP000095214">
    <property type="component" value="Chromosome"/>
</dbReference>
<feature type="transmembrane region" description="Helical" evidence="1">
    <location>
        <begin position="91"/>
        <end position="109"/>
    </location>
</feature>
<name>A0A1D8B4A1_9ACTO</name>
<keyword evidence="3" id="KW-1185">Reference proteome</keyword>
<keyword evidence="1" id="KW-0812">Transmembrane</keyword>
<dbReference type="STRING" id="178339.BH719_00150"/>
<sequence length="167" mass="17060">MRLSLSYGPRPRADAEGNPMSKKSALAPLVPAVLSLLLVAGGTTVFAACDPKPDGSWMQCHSCQNTVAAGAGGLALLFGASAFVKNRSLRLALQALGVVGAAVTFFIPGGICPMCMMRTMRCYTVFQPFVRIMSVLVAAGGVGALVTSMRGRGASALAPSARAGGEL</sequence>
<dbReference type="AlphaFoldDB" id="A0A1D8B4A1"/>
<gene>
    <name evidence="2" type="ORF">BH719_00150</name>
</gene>
<feature type="non-terminal residue" evidence="2">
    <location>
        <position position="167"/>
    </location>
</feature>
<keyword evidence="1" id="KW-0472">Membrane</keyword>
<reference evidence="2 3" key="1">
    <citation type="submission" date="2016-09" db="EMBL/GenBank/DDBJ databases">
        <title>Complete genome sequence of Actinomyces hongkongensis HKU8.</title>
        <authorList>
            <person name="Gao Y.-X."/>
            <person name="Zhou Y.-Y."/>
            <person name="Xie Y."/>
            <person name="Wang M."/>
            <person name="Wang S.-J."/>
            <person name="Shen S.-G."/>
        </authorList>
    </citation>
    <scope>NUCLEOTIDE SEQUENCE [LARGE SCALE GENOMIC DNA]</scope>
    <source>
        <strain evidence="2 3">HKU8</strain>
    </source>
</reference>
<evidence type="ECO:0000313" key="2">
    <source>
        <dbReference type="EMBL" id="AOS47939.1"/>
    </source>
</evidence>
<evidence type="ECO:0008006" key="4">
    <source>
        <dbReference type="Google" id="ProtNLM"/>
    </source>
</evidence>
<dbReference type="Pfam" id="PF14387">
    <property type="entry name" value="DUF4418"/>
    <property type="match status" value="1"/>
</dbReference>
<evidence type="ECO:0000313" key="3">
    <source>
        <dbReference type="Proteomes" id="UP000095214"/>
    </source>
</evidence>
<protein>
    <recommendedName>
        <fullName evidence="4">DUF4418 domain-containing protein</fullName>
    </recommendedName>
</protein>
<organism evidence="2 3">
    <name type="scientific">Pauljensenia hongkongensis</name>
    <dbReference type="NCBI Taxonomy" id="178339"/>
    <lineage>
        <taxon>Bacteria</taxon>
        <taxon>Bacillati</taxon>
        <taxon>Actinomycetota</taxon>
        <taxon>Actinomycetes</taxon>
        <taxon>Actinomycetales</taxon>
        <taxon>Actinomycetaceae</taxon>
        <taxon>Pauljensenia</taxon>
    </lineage>
</organism>
<proteinExistence type="predicted"/>
<dbReference type="KEGG" id="phon:BH719_00150"/>
<feature type="transmembrane region" description="Helical" evidence="1">
    <location>
        <begin position="129"/>
        <end position="147"/>
    </location>
</feature>
<keyword evidence="1" id="KW-1133">Transmembrane helix</keyword>
<accession>A0A1D8B4A1</accession>
<dbReference type="EMBL" id="CP017298">
    <property type="protein sequence ID" value="AOS47939.1"/>
    <property type="molecule type" value="Genomic_DNA"/>
</dbReference>
<dbReference type="InterPro" id="IPR025531">
    <property type="entry name" value="DUF4418"/>
</dbReference>
<evidence type="ECO:0000256" key="1">
    <source>
        <dbReference type="SAM" id="Phobius"/>
    </source>
</evidence>
<feature type="transmembrane region" description="Helical" evidence="1">
    <location>
        <begin position="66"/>
        <end position="84"/>
    </location>
</feature>